<feature type="non-terminal residue" evidence="1">
    <location>
        <position position="1"/>
    </location>
</feature>
<organism evidence="1">
    <name type="scientific">uncultured Nocardioides sp</name>
    <dbReference type="NCBI Taxonomy" id="198441"/>
    <lineage>
        <taxon>Bacteria</taxon>
        <taxon>Bacillati</taxon>
        <taxon>Actinomycetota</taxon>
        <taxon>Actinomycetes</taxon>
        <taxon>Propionibacteriales</taxon>
        <taxon>Nocardioidaceae</taxon>
        <taxon>Nocardioides</taxon>
        <taxon>environmental samples</taxon>
    </lineage>
</organism>
<dbReference type="AlphaFoldDB" id="A0A6J4NZL3"/>
<evidence type="ECO:0000313" key="1">
    <source>
        <dbReference type="EMBL" id="CAA9398352.1"/>
    </source>
</evidence>
<reference evidence="1" key="1">
    <citation type="submission" date="2020-02" db="EMBL/GenBank/DDBJ databases">
        <authorList>
            <person name="Meier V. D."/>
        </authorList>
    </citation>
    <scope>NUCLEOTIDE SEQUENCE</scope>
    <source>
        <strain evidence="1">AVDCRST_MAG32</strain>
    </source>
</reference>
<feature type="non-terminal residue" evidence="1">
    <location>
        <position position="40"/>
    </location>
</feature>
<proteinExistence type="predicted"/>
<dbReference type="EMBL" id="CADCUM010000108">
    <property type="protein sequence ID" value="CAA9398352.1"/>
    <property type="molecule type" value="Genomic_DNA"/>
</dbReference>
<sequence length="40" mass="4148">ESVGTTPDGLPATDDRLARRSIPAGFCRPQPPGSIVTLVV</sequence>
<accession>A0A6J4NZL3</accession>
<protein>
    <submittedName>
        <fullName evidence="1">Uncharacterized protein</fullName>
    </submittedName>
</protein>
<name>A0A6J4NZL3_9ACTN</name>
<gene>
    <name evidence="1" type="ORF">AVDCRST_MAG32-2697</name>
</gene>